<evidence type="ECO:0000313" key="1">
    <source>
        <dbReference type="EMBL" id="KAK1944423.1"/>
    </source>
</evidence>
<protein>
    <submittedName>
        <fullName evidence="1">Uncharacterized protein</fullName>
    </submittedName>
</protein>
<dbReference type="EMBL" id="JASMQC010000006">
    <property type="protein sequence ID" value="KAK1944423.1"/>
    <property type="molecule type" value="Genomic_DNA"/>
</dbReference>
<sequence length="738" mass="81061">MLASSLRLVWGLGESQWTKREIFKEDLKPQEERSGVVSRALGIIGDAGKSVKHVVKHSITNVSVFEQPITRLLSELAKRNTESVIIPESDMATLSMGYYFCMRLLCGAEVYMPSASQTASINCLKVLQQIASTGRKGGSMYDCYYAAGAFLEDATFLPDKKNFRSINNLDEGDNNAAENGFTMAHKVKALLEIKEELALRAAYFELYECEQSKQSHRRVLEKYRNIQDNSTALQQEYDALLLGFTGRYTKESNKINKEDIRDLQKALTDLYHTVHNIPMVKHCGVPVPSSSGPKSENSMDTFHPLAWNKKATSRKNLVKMDSKTKEQDNNKGIVSQVTKRFNAVSEEKKDSKDGLLNAFVLSGMNEEAFYETQRCESRGEVLYGTAYDIQSYKTIKVGGTFDLCFASIYKIVANMHPSQLTRARNFNTIPTEMNLSLYPIAHAIIHATSYSSEEHPAHLAQVVSGLRAKKITAEDYVNAVALLVGEGFDFILDEDKTRENQFELVKIYFSDGTRCVGIVSKLPKKSIPSILMKLSSTPDSEETKNKYETGKGSVEGTTVSEATGATRMFINKSVQGTSASEVVAATRMFVKKSVVEVGTTASKAVSQTQSALNEGIAGASATAAKVVTQTEAFVKENEKDLLGTMVNKSKEYTATKLTAAAFASSLSRASIKVVKSHHRLLLCTGGDTDVSDWSVVGYIPGFDAEANKAVLGPISHSGVQIKLNTMEEEVRSPAASSA</sequence>
<proteinExistence type="predicted"/>
<dbReference type="Proteomes" id="UP001259832">
    <property type="component" value="Unassembled WGS sequence"/>
</dbReference>
<dbReference type="AlphaFoldDB" id="A0AAD9LP02"/>
<name>A0AAD9LP02_9STRA</name>
<gene>
    <name evidence="1" type="ORF">P3T76_004335</name>
</gene>
<organism evidence="1 2">
    <name type="scientific">Phytophthora citrophthora</name>
    <dbReference type="NCBI Taxonomy" id="4793"/>
    <lineage>
        <taxon>Eukaryota</taxon>
        <taxon>Sar</taxon>
        <taxon>Stramenopiles</taxon>
        <taxon>Oomycota</taxon>
        <taxon>Peronosporomycetes</taxon>
        <taxon>Peronosporales</taxon>
        <taxon>Peronosporaceae</taxon>
        <taxon>Phytophthora</taxon>
    </lineage>
</organism>
<comment type="caution">
    <text evidence="1">The sequence shown here is derived from an EMBL/GenBank/DDBJ whole genome shotgun (WGS) entry which is preliminary data.</text>
</comment>
<accession>A0AAD9LP02</accession>
<reference evidence="1" key="1">
    <citation type="submission" date="2023-08" db="EMBL/GenBank/DDBJ databases">
        <title>Reference Genome Resource for the Citrus Pathogen Phytophthora citrophthora.</title>
        <authorList>
            <person name="Moller H."/>
            <person name="Coetzee B."/>
            <person name="Rose L.J."/>
            <person name="Van Niekerk J.M."/>
        </authorList>
    </citation>
    <scope>NUCLEOTIDE SEQUENCE</scope>
    <source>
        <strain evidence="1">STE-U-9442</strain>
    </source>
</reference>
<evidence type="ECO:0000313" key="2">
    <source>
        <dbReference type="Proteomes" id="UP001259832"/>
    </source>
</evidence>
<keyword evidence="2" id="KW-1185">Reference proteome</keyword>